<evidence type="ECO:0000256" key="1">
    <source>
        <dbReference type="ARBA" id="ARBA00007174"/>
    </source>
</evidence>
<feature type="domain" description="MsrB" evidence="10">
    <location>
        <begin position="8"/>
        <end position="130"/>
    </location>
</feature>
<dbReference type="GO" id="GO:0006979">
    <property type="term" value="P:response to oxidative stress"/>
    <property type="evidence" value="ECO:0007669"/>
    <property type="project" value="InterPro"/>
</dbReference>
<dbReference type="GO" id="GO:0008270">
    <property type="term" value="F:zinc ion binding"/>
    <property type="evidence" value="ECO:0007669"/>
    <property type="project" value="UniProtKB-UniRule"/>
</dbReference>
<dbReference type="RefSeq" id="WP_184681226.1">
    <property type="nucleotide sequence ID" value="NZ_JACHLL010000002.1"/>
</dbReference>
<feature type="binding site" evidence="9">
    <location>
        <position position="47"/>
    </location>
    <ligand>
        <name>Zn(2+)</name>
        <dbReference type="ChEBI" id="CHEBI:29105"/>
    </ligand>
</feature>
<sequence>MDKLDKPLESWREELSPTQFQVCRLKGTEHPFSGEYYATKTPGTYHCACCGAALFDSDAKYDSGSGWPSYFQPVSAAAISEKEDSSHGMQRVEVLCARCDAHLGHVFPDGPRPTGLRYCINSVALKLRPRDQAS</sequence>
<dbReference type="Proteomes" id="UP000557193">
    <property type="component" value="Unassembled WGS sequence"/>
</dbReference>
<dbReference type="NCBIfam" id="TIGR00357">
    <property type="entry name" value="peptide-methionine (R)-S-oxide reductase MsrB"/>
    <property type="match status" value="1"/>
</dbReference>
<proteinExistence type="inferred from homology"/>
<comment type="similarity">
    <text evidence="1 9">Belongs to the MsrB Met sulfoxide reductase family.</text>
</comment>
<comment type="cofactor">
    <cofactor evidence="9">
        <name>Zn(2+)</name>
        <dbReference type="ChEBI" id="CHEBI:29105"/>
    </cofactor>
    <text evidence="9">Binds 1 zinc ion per subunit. The zinc ion is important for the structural integrity of the protein.</text>
</comment>
<protein>
    <recommendedName>
        <fullName evidence="3 9">Peptide methionine sulfoxide reductase MsrB</fullName>
        <ecNumber evidence="2 9">1.8.4.12</ecNumber>
    </recommendedName>
    <alternativeName>
        <fullName evidence="8 9">Peptide-methionine (R)-S-oxide reductase</fullName>
    </alternativeName>
</protein>
<dbReference type="InterPro" id="IPR028427">
    <property type="entry name" value="Met_Sox_Rdtase_MsrB"/>
</dbReference>
<organism evidence="11 12">
    <name type="scientific">Pseudomonas fluvialis</name>
    <dbReference type="NCBI Taxonomy" id="1793966"/>
    <lineage>
        <taxon>Bacteria</taxon>
        <taxon>Pseudomonadati</taxon>
        <taxon>Pseudomonadota</taxon>
        <taxon>Gammaproteobacteria</taxon>
        <taxon>Pseudomonadales</taxon>
        <taxon>Pseudomonadaceae</taxon>
        <taxon>Pseudomonas</taxon>
    </lineage>
</organism>
<dbReference type="GO" id="GO:0030091">
    <property type="term" value="P:protein repair"/>
    <property type="evidence" value="ECO:0007669"/>
    <property type="project" value="InterPro"/>
</dbReference>
<evidence type="ECO:0000256" key="4">
    <source>
        <dbReference type="ARBA" id="ARBA00022723"/>
    </source>
</evidence>
<evidence type="ECO:0000256" key="5">
    <source>
        <dbReference type="ARBA" id="ARBA00022833"/>
    </source>
</evidence>
<comment type="catalytic activity">
    <reaction evidence="7 9">
        <text>L-methionyl-[protein] + [thioredoxin]-disulfide + H2O = L-methionyl-(R)-S-oxide-[protein] + [thioredoxin]-dithiol</text>
        <dbReference type="Rhea" id="RHEA:24164"/>
        <dbReference type="Rhea" id="RHEA-COMP:10698"/>
        <dbReference type="Rhea" id="RHEA-COMP:10700"/>
        <dbReference type="Rhea" id="RHEA-COMP:12313"/>
        <dbReference type="Rhea" id="RHEA-COMP:12314"/>
        <dbReference type="ChEBI" id="CHEBI:15377"/>
        <dbReference type="ChEBI" id="CHEBI:16044"/>
        <dbReference type="ChEBI" id="CHEBI:29950"/>
        <dbReference type="ChEBI" id="CHEBI:45764"/>
        <dbReference type="ChEBI" id="CHEBI:50058"/>
        <dbReference type="EC" id="1.8.4.12"/>
    </reaction>
</comment>
<dbReference type="Gene3D" id="2.170.150.20">
    <property type="entry name" value="Peptide methionine sulfoxide reductase"/>
    <property type="match status" value="1"/>
</dbReference>
<dbReference type="PROSITE" id="PS51790">
    <property type="entry name" value="MSRB"/>
    <property type="match status" value="1"/>
</dbReference>
<keyword evidence="4 9" id="KW-0479">Metal-binding</keyword>
<gene>
    <name evidence="9" type="primary">msrB</name>
    <name evidence="11" type="ORF">HNP49_001015</name>
</gene>
<evidence type="ECO:0000256" key="9">
    <source>
        <dbReference type="HAMAP-Rule" id="MF_01400"/>
    </source>
</evidence>
<dbReference type="AlphaFoldDB" id="A0A7X0BQS8"/>
<dbReference type="FunFam" id="2.170.150.20:FF:000001">
    <property type="entry name" value="Peptide methionine sulfoxide reductase MsrB"/>
    <property type="match status" value="1"/>
</dbReference>
<feature type="binding site" evidence="9">
    <location>
        <position position="50"/>
    </location>
    <ligand>
        <name>Zn(2+)</name>
        <dbReference type="ChEBI" id="CHEBI:29105"/>
    </ligand>
</feature>
<keyword evidence="12" id="KW-1185">Reference proteome</keyword>
<evidence type="ECO:0000259" key="10">
    <source>
        <dbReference type="PROSITE" id="PS51790"/>
    </source>
</evidence>
<evidence type="ECO:0000313" key="11">
    <source>
        <dbReference type="EMBL" id="MBB6340858.1"/>
    </source>
</evidence>
<evidence type="ECO:0000256" key="7">
    <source>
        <dbReference type="ARBA" id="ARBA00048488"/>
    </source>
</evidence>
<evidence type="ECO:0000313" key="12">
    <source>
        <dbReference type="Proteomes" id="UP000557193"/>
    </source>
</evidence>
<comment type="caution">
    <text evidence="11">The sequence shown here is derived from an EMBL/GenBank/DDBJ whole genome shotgun (WGS) entry which is preliminary data.</text>
</comment>
<reference evidence="11 12" key="1">
    <citation type="submission" date="2020-08" db="EMBL/GenBank/DDBJ databases">
        <title>Functional genomics of gut bacteria from endangered species of beetles.</title>
        <authorList>
            <person name="Carlos-Shanley C."/>
        </authorList>
    </citation>
    <scope>NUCLEOTIDE SEQUENCE [LARGE SCALE GENOMIC DNA]</scope>
    <source>
        <strain evidence="11 12">S00202</strain>
    </source>
</reference>
<feature type="binding site" evidence="9">
    <location>
        <position position="96"/>
    </location>
    <ligand>
        <name>Zn(2+)</name>
        <dbReference type="ChEBI" id="CHEBI:29105"/>
    </ligand>
</feature>
<dbReference type="Pfam" id="PF01641">
    <property type="entry name" value="SelR"/>
    <property type="match status" value="1"/>
</dbReference>
<evidence type="ECO:0000256" key="2">
    <source>
        <dbReference type="ARBA" id="ARBA00012499"/>
    </source>
</evidence>
<name>A0A7X0BQS8_9PSED</name>
<keyword evidence="5 9" id="KW-0862">Zinc</keyword>
<dbReference type="InterPro" id="IPR011057">
    <property type="entry name" value="Mss4-like_sf"/>
</dbReference>
<dbReference type="SUPFAM" id="SSF51316">
    <property type="entry name" value="Mss4-like"/>
    <property type="match status" value="1"/>
</dbReference>
<dbReference type="PANTHER" id="PTHR10173">
    <property type="entry name" value="METHIONINE SULFOXIDE REDUCTASE"/>
    <property type="match status" value="1"/>
</dbReference>
<dbReference type="EC" id="1.8.4.12" evidence="2 9"/>
<dbReference type="GO" id="GO:0005737">
    <property type="term" value="C:cytoplasm"/>
    <property type="evidence" value="ECO:0007669"/>
    <property type="project" value="TreeGrafter"/>
</dbReference>
<feature type="binding site" evidence="9">
    <location>
        <position position="99"/>
    </location>
    <ligand>
        <name>Zn(2+)</name>
        <dbReference type="ChEBI" id="CHEBI:29105"/>
    </ligand>
</feature>
<dbReference type="EMBL" id="JACHLL010000002">
    <property type="protein sequence ID" value="MBB6340858.1"/>
    <property type="molecule type" value="Genomic_DNA"/>
</dbReference>
<dbReference type="HAMAP" id="MF_01400">
    <property type="entry name" value="MsrB"/>
    <property type="match status" value="1"/>
</dbReference>
<feature type="active site" description="Nucleophile" evidence="9">
    <location>
        <position position="119"/>
    </location>
</feature>
<dbReference type="GO" id="GO:0033743">
    <property type="term" value="F:peptide-methionine (R)-S-oxide reductase activity"/>
    <property type="evidence" value="ECO:0007669"/>
    <property type="project" value="UniProtKB-UniRule"/>
</dbReference>
<dbReference type="InterPro" id="IPR002579">
    <property type="entry name" value="Met_Sox_Rdtase_MsrB_dom"/>
</dbReference>
<evidence type="ECO:0000256" key="8">
    <source>
        <dbReference type="ARBA" id="ARBA00075819"/>
    </source>
</evidence>
<dbReference type="PANTHER" id="PTHR10173:SF52">
    <property type="entry name" value="METHIONINE-R-SULFOXIDE REDUCTASE B1"/>
    <property type="match status" value="1"/>
</dbReference>
<evidence type="ECO:0000256" key="3">
    <source>
        <dbReference type="ARBA" id="ARBA00021130"/>
    </source>
</evidence>
<evidence type="ECO:0000256" key="6">
    <source>
        <dbReference type="ARBA" id="ARBA00023002"/>
    </source>
</evidence>
<accession>A0A7X0BQS8</accession>
<keyword evidence="6 9" id="KW-0560">Oxidoreductase</keyword>